<dbReference type="KEGG" id="nfr:ERS450000_02600"/>
<gene>
    <name evidence="2" type="ORF">ERS450000_02600</name>
</gene>
<evidence type="ECO:0000313" key="2">
    <source>
        <dbReference type="EMBL" id="CRY77802.1"/>
    </source>
</evidence>
<dbReference type="AlphaFoldDB" id="A0A0H5NR19"/>
<reference evidence="3" key="1">
    <citation type="submission" date="2015-03" db="EMBL/GenBank/DDBJ databases">
        <authorList>
            <consortium name="Pathogen Informatics"/>
        </authorList>
    </citation>
    <scope>NUCLEOTIDE SEQUENCE [LARGE SCALE GENOMIC DNA]</scope>
    <source>
        <strain evidence="3">NCTC11134</strain>
    </source>
</reference>
<dbReference type="RefSeq" id="WP_157838360.1">
    <property type="nucleotide sequence ID" value="NZ_CAACYE020000001.1"/>
</dbReference>
<evidence type="ECO:0000313" key="3">
    <source>
        <dbReference type="Proteomes" id="UP000057820"/>
    </source>
</evidence>
<accession>A0A0H5NR19</accession>
<sequence>MQTLIVVGVVIAVLFLVFAVVQFASRPPRDRSRYDTADSRAGAGWAADTDD</sequence>
<name>A0A0H5NR19_NOCFR</name>
<evidence type="ECO:0000256" key="1">
    <source>
        <dbReference type="SAM" id="MobiDB-lite"/>
    </source>
</evidence>
<proteinExistence type="predicted"/>
<protein>
    <submittedName>
        <fullName evidence="2">Uncharacterized protein</fullName>
    </submittedName>
</protein>
<feature type="region of interest" description="Disordered" evidence="1">
    <location>
        <begin position="27"/>
        <end position="51"/>
    </location>
</feature>
<organism evidence="2 3">
    <name type="scientific">Nocardia farcinica</name>
    <dbReference type="NCBI Taxonomy" id="37329"/>
    <lineage>
        <taxon>Bacteria</taxon>
        <taxon>Bacillati</taxon>
        <taxon>Actinomycetota</taxon>
        <taxon>Actinomycetes</taxon>
        <taxon>Mycobacteriales</taxon>
        <taxon>Nocardiaceae</taxon>
        <taxon>Nocardia</taxon>
    </lineage>
</organism>
<feature type="compositionally biased region" description="Basic and acidic residues" evidence="1">
    <location>
        <begin position="27"/>
        <end position="38"/>
    </location>
</feature>
<dbReference type="EMBL" id="LN868938">
    <property type="protein sequence ID" value="CRY77802.1"/>
    <property type="molecule type" value="Genomic_DNA"/>
</dbReference>
<dbReference type="Proteomes" id="UP000057820">
    <property type="component" value="Chromosome 1"/>
</dbReference>
<dbReference type="GeneID" id="61136690"/>